<evidence type="ECO:0000259" key="3">
    <source>
        <dbReference type="Pfam" id="PF07693"/>
    </source>
</evidence>
<comment type="caution">
    <text evidence="4">The sequence shown here is derived from an EMBL/GenBank/DDBJ whole genome shotgun (WGS) entry which is preliminary data.</text>
</comment>
<sequence length="1190" mass="131775">MVNEEQAGEREGIIFSFLPDSPAPTDEFGTHQRVADSIASAVKTNAEGMTIGLAGEWGSGKSSVISMLDKLWQKEDLVTVFTFDAWAHERDSLRRSFLEELITHLQSATWLEKMPGSGEGRLASDPESDDEDKCRPDIMRQELRHRREHTVITTKPQITGLGISFALCTLLMPIGVALLAAGTITGPRFWIGLLLAAVSPVLMCLGLGYHYWARKEGTASFLGEFIGKSRDTTRTSTHRGVDPTSIEFREYYEEILELAFEGCPERKLVVVLDNLDRIAPDMAKLAWATMRTFVRPGCGAENDLRKRVWLIVPFEPEKIKELWEANSKSDLHLARTFKEKAFQILYRVAPPLTSRWQKYFKDLLREALKNAPEKTFHDIYQIFRVKAVPVYERGTPTPREMKVFINRVTAVAQQHADVALQEVALYASLELGDIKTAVNDLANGELEMPGAVTDVLSDDWPSGLAAIHFGVERDDANEVLLRPRIQEILATGNAADLAKLLNETGGPESFNTHVQDSAKDLDFTGVLQASRALRDQKPGAALIHVSRAAQRLAGRLSTMHDGPWGLEDTLTPDDAHAVVGLLEFNPGIRHSISHFLSLTVPDENADMESLLSEWVPAATVIVNHLSEGPAFRGISISLPDADSYLTLLGILSKDPVNRKLIKYFGPADEKKDEYREHVLNRIRNGAITDDDAYILDGLIDMPGWDRQEITSQVAMAVKSGVSQGVPDAILSGCGFLLERRSDAEHGYLFAAALQEYGVSLQLRSALAQHHATPELAALCAALLTLYNPRLDLPEGQESEEGRPQFDLVFDQPADLVVKAMAALCIKYNLASEFLVTVSREEWQDETLVSELLRELVSRDSNAQVLTSDVFMGHHALLKTALDVEAEEQDEEGTSPYVTLTERLLAADLLAKLETAPADIQLMPAYYRAIRHDGKSPCLAGKLQDFLHTLDESQWSNALQEDMWTLDVLLQLRDDGWSPNLGRKFANALVAHAKNMIDGSAGPPALVSGDLSDLIDCIAHYERKPFRRKLVDDILTNGSSSILPLLRSYGGELHEAVGQELVAPAGARRTAVKDAMAHLANPELPEQERWIVHVLASYVDAIDLSKEETQRFHDRLHDPLRKMLVTTNQSDPDTPTEKSVDEEHRPQIERLAEMLGVDVSEGTYEPDQQSGAAEEAEKPTGEVDPAETAEG</sequence>
<reference evidence="4" key="1">
    <citation type="journal article" date="2015" name="Nature">
        <title>Complex archaea that bridge the gap between prokaryotes and eukaryotes.</title>
        <authorList>
            <person name="Spang A."/>
            <person name="Saw J.H."/>
            <person name="Jorgensen S.L."/>
            <person name="Zaremba-Niedzwiedzka K."/>
            <person name="Martijn J."/>
            <person name="Lind A.E."/>
            <person name="van Eijk R."/>
            <person name="Schleper C."/>
            <person name="Guy L."/>
            <person name="Ettema T.J."/>
        </authorList>
    </citation>
    <scope>NUCLEOTIDE SEQUENCE</scope>
</reference>
<feature type="transmembrane region" description="Helical" evidence="2">
    <location>
        <begin position="161"/>
        <end position="182"/>
    </location>
</feature>
<name>A0A0F9W837_9ZZZZ</name>
<dbReference type="EMBL" id="LAZR01000210">
    <property type="protein sequence ID" value="KKN81806.1"/>
    <property type="molecule type" value="Genomic_DNA"/>
</dbReference>
<feature type="domain" description="KAP NTPase" evidence="3">
    <location>
        <begin position="34"/>
        <end position="411"/>
    </location>
</feature>
<dbReference type="InterPro" id="IPR011646">
    <property type="entry name" value="KAP_P-loop"/>
</dbReference>
<evidence type="ECO:0000256" key="2">
    <source>
        <dbReference type="SAM" id="Phobius"/>
    </source>
</evidence>
<dbReference type="SUPFAM" id="SSF52540">
    <property type="entry name" value="P-loop containing nucleoside triphosphate hydrolases"/>
    <property type="match status" value="1"/>
</dbReference>
<feature type="compositionally biased region" description="Basic and acidic residues" evidence="1">
    <location>
        <begin position="1134"/>
        <end position="1151"/>
    </location>
</feature>
<feature type="transmembrane region" description="Helical" evidence="2">
    <location>
        <begin position="189"/>
        <end position="212"/>
    </location>
</feature>
<organism evidence="4">
    <name type="scientific">marine sediment metagenome</name>
    <dbReference type="NCBI Taxonomy" id="412755"/>
    <lineage>
        <taxon>unclassified sequences</taxon>
        <taxon>metagenomes</taxon>
        <taxon>ecological metagenomes</taxon>
    </lineage>
</organism>
<dbReference type="Pfam" id="PF07693">
    <property type="entry name" value="KAP_NTPase"/>
    <property type="match status" value="1"/>
</dbReference>
<dbReference type="AlphaFoldDB" id="A0A0F9W837"/>
<evidence type="ECO:0000256" key="1">
    <source>
        <dbReference type="SAM" id="MobiDB-lite"/>
    </source>
</evidence>
<protein>
    <recommendedName>
        <fullName evidence="3">KAP NTPase domain-containing protein</fullName>
    </recommendedName>
</protein>
<keyword evidence="2" id="KW-1133">Transmembrane helix</keyword>
<feature type="region of interest" description="Disordered" evidence="1">
    <location>
        <begin position="1122"/>
        <end position="1190"/>
    </location>
</feature>
<feature type="region of interest" description="Disordered" evidence="1">
    <location>
        <begin position="114"/>
        <end position="133"/>
    </location>
</feature>
<dbReference type="InterPro" id="IPR027417">
    <property type="entry name" value="P-loop_NTPase"/>
</dbReference>
<proteinExistence type="predicted"/>
<evidence type="ECO:0000313" key="4">
    <source>
        <dbReference type="EMBL" id="KKN81806.1"/>
    </source>
</evidence>
<keyword evidence="2" id="KW-0472">Membrane</keyword>
<gene>
    <name evidence="4" type="ORF">LCGC14_0315720</name>
</gene>
<accession>A0A0F9W837</accession>
<keyword evidence="2" id="KW-0812">Transmembrane</keyword>